<evidence type="ECO:0000256" key="3">
    <source>
        <dbReference type="ARBA" id="ARBA00022777"/>
    </source>
</evidence>
<dbReference type="InterPro" id="IPR036921">
    <property type="entry name" value="PurM-like_N_sf"/>
</dbReference>
<dbReference type="PIRSF" id="PIRSF036407">
    <property type="entry name" value="Selenphspht_syn"/>
    <property type="match status" value="1"/>
</dbReference>
<feature type="domain" description="PurM-like C-terminal" evidence="7">
    <location>
        <begin position="149"/>
        <end position="328"/>
    </location>
</feature>
<sequence>MGPADLFSMLAGLKLPERGPEVLSGLEEAEDAGVFVVGDGLALVQSVDFITPIVDDPETFGAIAAANAMSDVLLMGARPVAALGIAGFPTGKAEPSVLGRILQGAIDKLHEAGAHLLGGHTVEDREVKFGLAVTGVVDPARLIRRDGARPGDLLVLTKPVGGGIVSTALKAGVVDEGDAREMSRVMLALNDYADEMRATGVRAVTDVTGFGLVGHSLELARSSRVGVRLYWGKVPLLPRARELAATGKYVPGGSRHNQMWALEGRATFDEVLDEVDRTLACDAMTSGGLLMAVPRQRAEELVERVKRRGAPAPGIVGEVVAEHPGQVHVLP</sequence>
<proteinExistence type="predicted"/>
<dbReference type="Gene3D" id="3.30.1330.10">
    <property type="entry name" value="PurM-like, N-terminal domain"/>
    <property type="match status" value="1"/>
</dbReference>
<dbReference type="InterPro" id="IPR036676">
    <property type="entry name" value="PurM-like_C_sf"/>
</dbReference>
<name>A0ABZ1BZE9_9FIRM</name>
<evidence type="ECO:0000313" key="8">
    <source>
        <dbReference type="EMBL" id="WRP17973.1"/>
    </source>
</evidence>
<keyword evidence="4" id="KW-0067">ATP-binding</keyword>
<keyword evidence="2" id="KW-0547">Nucleotide-binding</keyword>
<evidence type="ECO:0000259" key="6">
    <source>
        <dbReference type="Pfam" id="PF00586"/>
    </source>
</evidence>
<gene>
    <name evidence="8" type="primary">selD</name>
    <name evidence="8" type="ORF">U7230_02885</name>
</gene>
<evidence type="ECO:0000256" key="5">
    <source>
        <dbReference type="ARBA" id="ARBA00023266"/>
    </source>
</evidence>
<dbReference type="Pfam" id="PF02769">
    <property type="entry name" value="AIRS_C"/>
    <property type="match status" value="1"/>
</dbReference>
<dbReference type="Proteomes" id="UP001332192">
    <property type="component" value="Chromosome"/>
</dbReference>
<evidence type="ECO:0000259" key="7">
    <source>
        <dbReference type="Pfam" id="PF02769"/>
    </source>
</evidence>
<dbReference type="PANTHER" id="PTHR10256:SF0">
    <property type="entry name" value="INACTIVE SELENIDE, WATER DIKINASE-LIKE PROTEIN-RELATED"/>
    <property type="match status" value="1"/>
</dbReference>
<evidence type="ECO:0000256" key="4">
    <source>
        <dbReference type="ARBA" id="ARBA00022840"/>
    </source>
</evidence>
<reference evidence="8 9" key="1">
    <citation type="journal article" date="2024" name="Front. Microbiol.">
        <title>Novel thermophilic genera Geochorda gen. nov. and Carboxydochorda gen. nov. from the deep terrestrial subsurface reveal the ecophysiological diversity in the class Limnochordia.</title>
        <authorList>
            <person name="Karnachuk O.V."/>
            <person name="Lukina A.P."/>
            <person name="Avakyan M.R."/>
            <person name="Kadnikov V.V."/>
            <person name="Begmatov S."/>
            <person name="Beletsky A.V."/>
            <person name="Vlasova K.G."/>
            <person name="Novikov A.A."/>
            <person name="Shcherbakova V.A."/>
            <person name="Mardanov A.V."/>
            <person name="Ravin N.V."/>
        </authorList>
    </citation>
    <scope>NUCLEOTIDE SEQUENCE [LARGE SCALE GENOMIC DNA]</scope>
    <source>
        <strain evidence="8 9">L945</strain>
    </source>
</reference>
<keyword evidence="3" id="KW-0418">Kinase</keyword>
<dbReference type="EMBL" id="CP141615">
    <property type="protein sequence ID" value="WRP17973.1"/>
    <property type="molecule type" value="Genomic_DNA"/>
</dbReference>
<dbReference type="InterPro" id="IPR016188">
    <property type="entry name" value="PurM-like_N"/>
</dbReference>
<evidence type="ECO:0000256" key="1">
    <source>
        <dbReference type="ARBA" id="ARBA00022679"/>
    </source>
</evidence>
<dbReference type="SUPFAM" id="SSF55326">
    <property type="entry name" value="PurM N-terminal domain-like"/>
    <property type="match status" value="1"/>
</dbReference>
<feature type="domain" description="PurM-like N-terminal" evidence="6">
    <location>
        <begin position="30"/>
        <end position="137"/>
    </location>
</feature>
<dbReference type="Gene3D" id="3.90.650.10">
    <property type="entry name" value="PurM-like C-terminal domain"/>
    <property type="match status" value="1"/>
</dbReference>
<dbReference type="NCBIfam" id="TIGR00476">
    <property type="entry name" value="selD"/>
    <property type="match status" value="1"/>
</dbReference>
<dbReference type="RefSeq" id="WP_324717244.1">
    <property type="nucleotide sequence ID" value="NZ_CP141615.1"/>
</dbReference>
<accession>A0ABZ1BZE9</accession>
<evidence type="ECO:0000256" key="2">
    <source>
        <dbReference type="ARBA" id="ARBA00022741"/>
    </source>
</evidence>
<dbReference type="GO" id="GO:0004756">
    <property type="term" value="F:selenide, water dikinase activity"/>
    <property type="evidence" value="ECO:0007669"/>
    <property type="project" value="UniProtKB-EC"/>
</dbReference>
<dbReference type="InterPro" id="IPR004536">
    <property type="entry name" value="SPS/SelD"/>
</dbReference>
<protein>
    <submittedName>
        <fullName evidence="8">Selenide, water dikinase SelD</fullName>
        <ecNumber evidence="8">2.7.9.3</ecNumber>
    </submittedName>
</protein>
<keyword evidence="9" id="KW-1185">Reference proteome</keyword>
<organism evidence="8 9">
    <name type="scientific">Carboxydichorda subterranea</name>
    <dbReference type="NCBI Taxonomy" id="3109565"/>
    <lineage>
        <taxon>Bacteria</taxon>
        <taxon>Bacillati</taxon>
        <taxon>Bacillota</taxon>
        <taxon>Limnochordia</taxon>
        <taxon>Limnochordales</taxon>
        <taxon>Geochordaceae</taxon>
        <taxon>Carboxydichorda</taxon>
    </lineage>
</organism>
<keyword evidence="1 8" id="KW-0808">Transferase</keyword>
<dbReference type="InterPro" id="IPR010918">
    <property type="entry name" value="PurM-like_C_dom"/>
</dbReference>
<keyword evidence="5" id="KW-0711">Selenium</keyword>
<dbReference type="PANTHER" id="PTHR10256">
    <property type="entry name" value="SELENIDE, WATER DIKINASE"/>
    <property type="match status" value="1"/>
</dbReference>
<dbReference type="CDD" id="cd02195">
    <property type="entry name" value="SelD"/>
    <property type="match status" value="1"/>
</dbReference>
<dbReference type="Pfam" id="PF00586">
    <property type="entry name" value="AIRS"/>
    <property type="match status" value="1"/>
</dbReference>
<evidence type="ECO:0000313" key="9">
    <source>
        <dbReference type="Proteomes" id="UP001332192"/>
    </source>
</evidence>
<dbReference type="SUPFAM" id="SSF56042">
    <property type="entry name" value="PurM C-terminal domain-like"/>
    <property type="match status" value="1"/>
</dbReference>
<dbReference type="EC" id="2.7.9.3" evidence="8"/>